<accession>A0AAV3SY35</accession>
<keyword evidence="2" id="KW-1185">Reference proteome</keyword>
<dbReference type="EMBL" id="BAAADU010000001">
    <property type="protein sequence ID" value="GAA0642874.1"/>
    <property type="molecule type" value="Genomic_DNA"/>
</dbReference>
<gene>
    <name evidence="1" type="ORF">GCM10009019_00820</name>
</gene>
<evidence type="ECO:0000313" key="2">
    <source>
        <dbReference type="Proteomes" id="UP001500194"/>
    </source>
</evidence>
<evidence type="ECO:0000313" key="1">
    <source>
        <dbReference type="EMBL" id="GAA0642874.1"/>
    </source>
</evidence>
<comment type="caution">
    <text evidence="1">The sequence shown here is derived from an EMBL/GenBank/DDBJ whole genome shotgun (WGS) entry which is preliminary data.</text>
</comment>
<reference evidence="1 2" key="1">
    <citation type="journal article" date="2019" name="Int. J. Syst. Evol. Microbiol.">
        <title>The Global Catalogue of Microorganisms (GCM) 10K type strain sequencing project: providing services to taxonomists for standard genome sequencing and annotation.</title>
        <authorList>
            <consortium name="The Broad Institute Genomics Platform"/>
            <consortium name="The Broad Institute Genome Sequencing Center for Infectious Disease"/>
            <person name="Wu L."/>
            <person name="Ma J."/>
        </authorList>
    </citation>
    <scope>NUCLEOTIDE SEQUENCE [LARGE SCALE GENOMIC DNA]</scope>
    <source>
        <strain evidence="1 2">JCM 16327</strain>
    </source>
</reference>
<name>A0AAV3SY35_9EURY</name>
<organism evidence="1 2">
    <name type="scientific">Salarchaeum japonicum</name>
    <dbReference type="NCBI Taxonomy" id="555573"/>
    <lineage>
        <taxon>Archaea</taxon>
        <taxon>Methanobacteriati</taxon>
        <taxon>Methanobacteriota</taxon>
        <taxon>Stenosarchaea group</taxon>
        <taxon>Halobacteria</taxon>
        <taxon>Halobacteriales</taxon>
        <taxon>Halobacteriaceae</taxon>
    </lineage>
</organism>
<proteinExistence type="predicted"/>
<sequence>MPFIAQSSTDEEGGTVLPEEVEDGTDVVCPACGGTMRPRGPFDDGRARHFYHVTAGSGDSTANCSGGESDPHRKMKSLAVSALRQRFDQYTRCGPELTVDVPNTPTLTDSRRADALVEFPADDTNDYLGRGLIVEVQYANEDKDLDAVTHDYLSAGYSVYWASPDDFTNDRFRIEEMVVAFDKRADTAFAASWADPPEVDPPEKYLERFVNGDSLTFSDPNPDCDHTWKYGGSDLHDRDFCKHCRLERWKERAVDAYIYDESTIKTSSDLADRAAQAAFEQREKEEKKEDHQHVWEPRGENRYRCRCGARLKEHNGEEVISNDPFEDFSEMTTTDPQYCDHIWEREDGCMKCISCGLEDPI</sequence>
<evidence type="ECO:0008006" key="3">
    <source>
        <dbReference type="Google" id="ProtNLM"/>
    </source>
</evidence>
<dbReference type="Proteomes" id="UP001500194">
    <property type="component" value="Unassembled WGS sequence"/>
</dbReference>
<dbReference type="AlphaFoldDB" id="A0AAV3SY35"/>
<protein>
    <recommendedName>
        <fullName evidence="3">Competence protein CoiA-like family protein</fullName>
    </recommendedName>
</protein>